<dbReference type="NCBIfam" id="TIGR02824">
    <property type="entry name" value="quinone_pig3"/>
    <property type="match status" value="1"/>
</dbReference>
<dbReference type="CDD" id="cd05276">
    <property type="entry name" value="p53_inducible_oxidoreductase"/>
    <property type="match status" value="1"/>
</dbReference>
<sequence>MYAVTQSEPGPPSVLTWSQVPTPEPTGDEVLIKIRSAGVNRADLLQRQGAYPPPPGAPDILGLECAGEIAALGPDADEWEVGDPCVALLAGGGYAEYVAVPQGQVVAPPEGVDPVSAGGLIEVAATVLSMTELAGLDSGDVFLVHGGAGGIGSFAIQYGRAVGTEVITTAGNADKLAYCRELGATHALDYHDDWVAGVAEATGGDGADVILDVIGAKYLSANLEAMAHDGRIAIIGLQGGSKAELDLNALLRKRGAVIAASLRSRPVDQKSAICAAVADDVWPLYADGAIRVPNETRIPMPEAARAHELLESGANTGKIVLTV</sequence>
<dbReference type="GO" id="GO:0016651">
    <property type="term" value="F:oxidoreductase activity, acting on NAD(P)H"/>
    <property type="evidence" value="ECO:0007669"/>
    <property type="project" value="TreeGrafter"/>
</dbReference>
<dbReference type="EMBL" id="JACBZS010000001">
    <property type="protein sequence ID" value="NYI71292.1"/>
    <property type="molecule type" value="Genomic_DNA"/>
</dbReference>
<protein>
    <submittedName>
        <fullName evidence="5">Putative PIG3 family NAD(P)H quinone oxidoreductase</fullName>
    </submittedName>
</protein>
<dbReference type="InterPro" id="IPR014189">
    <property type="entry name" value="Quinone_OxRdtase_PIG3"/>
</dbReference>
<dbReference type="GO" id="GO:0008270">
    <property type="term" value="F:zinc ion binding"/>
    <property type="evidence" value="ECO:0007669"/>
    <property type="project" value="InterPro"/>
</dbReference>
<dbReference type="Pfam" id="PF00107">
    <property type="entry name" value="ADH_zinc_N"/>
    <property type="match status" value="1"/>
</dbReference>
<comment type="caution">
    <text evidence="5">The sequence shown here is derived from an EMBL/GenBank/DDBJ whole genome shotgun (WGS) entry which is preliminary data.</text>
</comment>
<dbReference type="SMART" id="SM00829">
    <property type="entry name" value="PKS_ER"/>
    <property type="match status" value="1"/>
</dbReference>
<dbReference type="SUPFAM" id="SSF50129">
    <property type="entry name" value="GroES-like"/>
    <property type="match status" value="1"/>
</dbReference>
<dbReference type="InterPro" id="IPR036291">
    <property type="entry name" value="NAD(P)-bd_dom_sf"/>
</dbReference>
<dbReference type="Gene3D" id="3.40.50.720">
    <property type="entry name" value="NAD(P)-binding Rossmann-like Domain"/>
    <property type="match status" value="1"/>
</dbReference>
<proteinExistence type="predicted"/>
<dbReference type="InterPro" id="IPR002364">
    <property type="entry name" value="Quin_OxRdtase/zeta-crystal_CS"/>
</dbReference>
<gene>
    <name evidence="5" type="ORF">GGQ54_001852</name>
</gene>
<evidence type="ECO:0000256" key="2">
    <source>
        <dbReference type="ARBA" id="ARBA00023002"/>
    </source>
</evidence>
<evidence type="ECO:0000256" key="1">
    <source>
        <dbReference type="ARBA" id="ARBA00022857"/>
    </source>
</evidence>
<evidence type="ECO:0000313" key="5">
    <source>
        <dbReference type="EMBL" id="NYI71292.1"/>
    </source>
</evidence>
<accession>A0A7Z0D9I8</accession>
<evidence type="ECO:0000259" key="4">
    <source>
        <dbReference type="SMART" id="SM00829"/>
    </source>
</evidence>
<dbReference type="InterPro" id="IPR013149">
    <property type="entry name" value="ADH-like_C"/>
</dbReference>
<evidence type="ECO:0000313" key="6">
    <source>
        <dbReference type="Proteomes" id="UP000527616"/>
    </source>
</evidence>
<dbReference type="InterPro" id="IPR011032">
    <property type="entry name" value="GroES-like_sf"/>
</dbReference>
<dbReference type="PANTHER" id="PTHR48106">
    <property type="entry name" value="QUINONE OXIDOREDUCTASE PIG3-RELATED"/>
    <property type="match status" value="1"/>
</dbReference>
<name>A0A7Z0D9I8_9ACTN</name>
<keyword evidence="1" id="KW-0521">NADP</keyword>
<organism evidence="5 6">
    <name type="scientific">Naumannella cuiyingiana</name>
    <dbReference type="NCBI Taxonomy" id="1347891"/>
    <lineage>
        <taxon>Bacteria</taxon>
        <taxon>Bacillati</taxon>
        <taxon>Actinomycetota</taxon>
        <taxon>Actinomycetes</taxon>
        <taxon>Propionibacteriales</taxon>
        <taxon>Propionibacteriaceae</taxon>
        <taxon>Naumannella</taxon>
    </lineage>
</organism>
<keyword evidence="2" id="KW-0560">Oxidoreductase</keyword>
<dbReference type="GO" id="GO:0070402">
    <property type="term" value="F:NADPH binding"/>
    <property type="evidence" value="ECO:0007669"/>
    <property type="project" value="TreeGrafter"/>
</dbReference>
<dbReference type="PANTHER" id="PTHR48106:SF8">
    <property type="entry name" value="OS02G0805600 PROTEIN"/>
    <property type="match status" value="1"/>
</dbReference>
<evidence type="ECO:0000256" key="3">
    <source>
        <dbReference type="SAM" id="MobiDB-lite"/>
    </source>
</evidence>
<dbReference type="AlphaFoldDB" id="A0A7Z0D9I8"/>
<dbReference type="InterPro" id="IPR013154">
    <property type="entry name" value="ADH-like_N"/>
</dbReference>
<dbReference type="Pfam" id="PF08240">
    <property type="entry name" value="ADH_N"/>
    <property type="match status" value="1"/>
</dbReference>
<dbReference type="Gene3D" id="3.90.180.10">
    <property type="entry name" value="Medium-chain alcohol dehydrogenases, catalytic domain"/>
    <property type="match status" value="1"/>
</dbReference>
<feature type="region of interest" description="Disordered" evidence="3">
    <location>
        <begin position="1"/>
        <end position="22"/>
    </location>
</feature>
<feature type="domain" description="Enoyl reductase (ER)" evidence="4">
    <location>
        <begin position="10"/>
        <end position="321"/>
    </location>
</feature>
<dbReference type="InterPro" id="IPR020843">
    <property type="entry name" value="ER"/>
</dbReference>
<dbReference type="RefSeq" id="WP_179445133.1">
    <property type="nucleotide sequence ID" value="NZ_JACBZS010000001.1"/>
</dbReference>
<keyword evidence="6" id="KW-1185">Reference proteome</keyword>
<dbReference type="PROSITE" id="PS01162">
    <property type="entry name" value="QOR_ZETA_CRYSTAL"/>
    <property type="match status" value="1"/>
</dbReference>
<reference evidence="5 6" key="1">
    <citation type="submission" date="2020-07" db="EMBL/GenBank/DDBJ databases">
        <title>Sequencing the genomes of 1000 actinobacteria strains.</title>
        <authorList>
            <person name="Klenk H.-P."/>
        </authorList>
    </citation>
    <scope>NUCLEOTIDE SEQUENCE [LARGE SCALE GENOMIC DNA]</scope>
    <source>
        <strain evidence="5 6">DSM 103164</strain>
    </source>
</reference>
<dbReference type="SUPFAM" id="SSF51735">
    <property type="entry name" value="NAD(P)-binding Rossmann-fold domains"/>
    <property type="match status" value="1"/>
</dbReference>
<dbReference type="Proteomes" id="UP000527616">
    <property type="component" value="Unassembled WGS sequence"/>
</dbReference>